<comment type="similarity">
    <text evidence="7">Belongs to the TBCB family.</text>
</comment>
<evidence type="ECO:0000256" key="1">
    <source>
        <dbReference type="ARBA" id="ARBA00004496"/>
    </source>
</evidence>
<dbReference type="OrthoDB" id="660555at2759"/>
<protein>
    <recommendedName>
        <fullName evidence="2">Tubulin-specific chaperone E</fullName>
    </recommendedName>
    <alternativeName>
        <fullName evidence="8">Tubulin-folding cofactor E</fullName>
    </alternativeName>
</protein>
<evidence type="ECO:0000313" key="11">
    <source>
        <dbReference type="Proteomes" id="UP000596742"/>
    </source>
</evidence>
<organism evidence="10 11">
    <name type="scientific">Mytilus galloprovincialis</name>
    <name type="common">Mediterranean mussel</name>
    <dbReference type="NCBI Taxonomy" id="29158"/>
    <lineage>
        <taxon>Eukaryota</taxon>
        <taxon>Metazoa</taxon>
        <taxon>Spiralia</taxon>
        <taxon>Lophotrochozoa</taxon>
        <taxon>Mollusca</taxon>
        <taxon>Bivalvia</taxon>
        <taxon>Autobranchia</taxon>
        <taxon>Pteriomorphia</taxon>
        <taxon>Mytilida</taxon>
        <taxon>Mytiloidea</taxon>
        <taxon>Mytilidae</taxon>
        <taxon>Mytilinae</taxon>
        <taxon>Mytilus</taxon>
    </lineage>
</organism>
<comment type="subcellular location">
    <subcellularLocation>
        <location evidence="1">Cytoplasm</location>
    </subcellularLocation>
</comment>
<dbReference type="PANTHER" id="PTHR18916:SF85">
    <property type="entry name" value="TUBULIN-FOLDING COFACTOR B"/>
    <property type="match status" value="1"/>
</dbReference>
<dbReference type="SUPFAM" id="SSF52075">
    <property type="entry name" value="Outer arm dynein light chain 1"/>
    <property type="match status" value="1"/>
</dbReference>
<dbReference type="AlphaFoldDB" id="A0A8B6EV49"/>
<keyword evidence="6" id="KW-0143">Chaperone</keyword>
<evidence type="ECO:0000313" key="10">
    <source>
        <dbReference type="EMBL" id="VDI39562.1"/>
    </source>
</evidence>
<dbReference type="GO" id="GO:0031122">
    <property type="term" value="P:cytoplasmic microtubule organization"/>
    <property type="evidence" value="ECO:0007669"/>
    <property type="project" value="TreeGrafter"/>
</dbReference>
<dbReference type="GO" id="GO:0035371">
    <property type="term" value="C:microtubule plus-end"/>
    <property type="evidence" value="ECO:0007669"/>
    <property type="project" value="TreeGrafter"/>
</dbReference>
<evidence type="ECO:0000256" key="5">
    <source>
        <dbReference type="ARBA" id="ARBA00022737"/>
    </source>
</evidence>
<keyword evidence="11" id="KW-1185">Reference proteome</keyword>
<dbReference type="SMART" id="SM01052">
    <property type="entry name" value="CAP_GLY"/>
    <property type="match status" value="1"/>
</dbReference>
<evidence type="ECO:0000256" key="4">
    <source>
        <dbReference type="ARBA" id="ARBA00022614"/>
    </source>
</evidence>
<dbReference type="SUPFAM" id="SSF74924">
    <property type="entry name" value="Cap-Gly domain"/>
    <property type="match status" value="1"/>
</dbReference>
<evidence type="ECO:0000256" key="7">
    <source>
        <dbReference type="ARBA" id="ARBA00025779"/>
    </source>
</evidence>
<dbReference type="Gene3D" id="3.80.10.10">
    <property type="entry name" value="Ribonuclease Inhibitor"/>
    <property type="match status" value="1"/>
</dbReference>
<dbReference type="Pfam" id="PF13855">
    <property type="entry name" value="LRR_8"/>
    <property type="match status" value="1"/>
</dbReference>
<evidence type="ECO:0000256" key="2">
    <source>
        <dbReference type="ARBA" id="ARBA00015004"/>
    </source>
</evidence>
<dbReference type="Pfam" id="PF01302">
    <property type="entry name" value="CAP_GLY"/>
    <property type="match status" value="1"/>
</dbReference>
<dbReference type="GO" id="GO:0051010">
    <property type="term" value="F:microtubule plus-end binding"/>
    <property type="evidence" value="ECO:0007669"/>
    <property type="project" value="TreeGrafter"/>
</dbReference>
<dbReference type="Proteomes" id="UP000596742">
    <property type="component" value="Unassembled WGS sequence"/>
</dbReference>
<name>A0A8B6EV49_MYTGA</name>
<dbReference type="InterPro" id="IPR003591">
    <property type="entry name" value="Leu-rich_rpt_typical-subtyp"/>
</dbReference>
<reference evidence="10" key="1">
    <citation type="submission" date="2018-11" db="EMBL/GenBank/DDBJ databases">
        <authorList>
            <person name="Alioto T."/>
            <person name="Alioto T."/>
        </authorList>
    </citation>
    <scope>NUCLEOTIDE SEQUENCE</scope>
</reference>
<evidence type="ECO:0000256" key="8">
    <source>
        <dbReference type="ARBA" id="ARBA00030180"/>
    </source>
</evidence>
<dbReference type="InterPro" id="IPR001611">
    <property type="entry name" value="Leu-rich_rpt"/>
</dbReference>
<dbReference type="InterPro" id="IPR036859">
    <property type="entry name" value="CAP-Gly_dom_sf"/>
</dbReference>
<sequence length="344" mass="38725">MQCYIIKKILVFRLPYAMGTMTALKAVVLDGNPMKSIRRDIIMRGTTEIKKYLMSRMENTDIPVSNKGVHSGQGESGIIGGTGEGVNAHDICQSKALDYSNKKTSDVSDDVWTVAQKGEITSVNLSKNAFTDIPPGMICLSEWLKELNMGMNRITVLNPDIGLYIKLTMLDLRNNQLTSLPNEMYSLFQLRELYISYNRFTSMPIVVYQLKKLENLFADTNKITQIDADGFKGLPMSHVVYEDFSVAICESFNCFIVYDTECEVKVVGQPAKRGTVKYIGLTEFQTGYWIGVQFDEPLGKNNGSVKGKRYFECPDKYGAFVRPENVEVGDYPEEDLGFSDEDEI</sequence>
<dbReference type="GO" id="GO:0005634">
    <property type="term" value="C:nucleus"/>
    <property type="evidence" value="ECO:0007669"/>
    <property type="project" value="TreeGrafter"/>
</dbReference>
<dbReference type="InterPro" id="IPR000938">
    <property type="entry name" value="CAP-Gly_domain"/>
</dbReference>
<dbReference type="SMART" id="SM00369">
    <property type="entry name" value="LRR_TYP"/>
    <property type="match status" value="2"/>
</dbReference>
<comment type="caution">
    <text evidence="10">The sequence shown here is derived from an EMBL/GenBank/DDBJ whole genome shotgun (WGS) entry which is preliminary data.</text>
</comment>
<dbReference type="FunFam" id="3.80.10.10:FF:000193">
    <property type="entry name" value="Leucine-rich repeat-containing protein 40"/>
    <property type="match status" value="1"/>
</dbReference>
<evidence type="ECO:0000256" key="3">
    <source>
        <dbReference type="ARBA" id="ARBA00022490"/>
    </source>
</evidence>
<dbReference type="InterPro" id="IPR032675">
    <property type="entry name" value="LRR_dom_sf"/>
</dbReference>
<keyword evidence="3" id="KW-0963">Cytoplasm</keyword>
<gene>
    <name evidence="10" type="ORF">MGAL_10B081489</name>
</gene>
<proteinExistence type="inferred from homology"/>
<evidence type="ECO:0000256" key="6">
    <source>
        <dbReference type="ARBA" id="ARBA00023186"/>
    </source>
</evidence>
<dbReference type="PROSITE" id="PS51450">
    <property type="entry name" value="LRR"/>
    <property type="match status" value="1"/>
</dbReference>
<dbReference type="EMBL" id="UYJE01005697">
    <property type="protein sequence ID" value="VDI39562.1"/>
    <property type="molecule type" value="Genomic_DNA"/>
</dbReference>
<evidence type="ECO:0000259" key="9">
    <source>
        <dbReference type="PROSITE" id="PS50245"/>
    </source>
</evidence>
<dbReference type="Gene3D" id="2.30.30.190">
    <property type="entry name" value="CAP Gly-rich-like domain"/>
    <property type="match status" value="1"/>
</dbReference>
<dbReference type="GO" id="GO:0005829">
    <property type="term" value="C:cytosol"/>
    <property type="evidence" value="ECO:0007669"/>
    <property type="project" value="UniProtKB-ARBA"/>
</dbReference>
<dbReference type="PROSITE" id="PS00845">
    <property type="entry name" value="CAP_GLY_1"/>
    <property type="match status" value="1"/>
</dbReference>
<dbReference type="PROSITE" id="PS50245">
    <property type="entry name" value="CAP_GLY_2"/>
    <property type="match status" value="1"/>
</dbReference>
<dbReference type="FunFam" id="2.30.30.190:FF:000013">
    <property type="entry name" value="Tubulin-folding cofactor B"/>
    <property type="match status" value="1"/>
</dbReference>
<keyword evidence="5" id="KW-0677">Repeat</keyword>
<accession>A0A8B6EV49</accession>
<keyword evidence="4" id="KW-0433">Leucine-rich repeat</keyword>
<feature type="domain" description="CAP-Gly" evidence="9">
    <location>
        <begin position="280"/>
        <end position="322"/>
    </location>
</feature>
<dbReference type="PANTHER" id="PTHR18916">
    <property type="entry name" value="DYNACTIN 1-RELATED MICROTUBULE-BINDING"/>
    <property type="match status" value="1"/>
</dbReference>